<proteinExistence type="predicted"/>
<evidence type="ECO:0008006" key="4">
    <source>
        <dbReference type="Google" id="ProtNLM"/>
    </source>
</evidence>
<dbReference type="AlphaFoldDB" id="A0A3L6PVH2"/>
<gene>
    <name evidence="2" type="ORF">C2845_PM16G20630</name>
</gene>
<dbReference type="Proteomes" id="UP000275267">
    <property type="component" value="Unassembled WGS sequence"/>
</dbReference>
<protein>
    <recommendedName>
        <fullName evidence="4">Nucleolar protein 58/56 N-terminal domain-containing protein</fullName>
    </recommendedName>
</protein>
<organism evidence="2 3">
    <name type="scientific">Panicum miliaceum</name>
    <name type="common">Proso millet</name>
    <name type="synonym">Broomcorn millet</name>
    <dbReference type="NCBI Taxonomy" id="4540"/>
    <lineage>
        <taxon>Eukaryota</taxon>
        <taxon>Viridiplantae</taxon>
        <taxon>Streptophyta</taxon>
        <taxon>Embryophyta</taxon>
        <taxon>Tracheophyta</taxon>
        <taxon>Spermatophyta</taxon>
        <taxon>Magnoliopsida</taxon>
        <taxon>Liliopsida</taxon>
        <taxon>Poales</taxon>
        <taxon>Poaceae</taxon>
        <taxon>PACMAD clade</taxon>
        <taxon>Panicoideae</taxon>
        <taxon>Panicodae</taxon>
        <taxon>Paniceae</taxon>
        <taxon>Panicinae</taxon>
        <taxon>Panicum</taxon>
        <taxon>Panicum sect. Panicum</taxon>
    </lineage>
</organism>
<comment type="caution">
    <text evidence="2">The sequence shown here is derived from an EMBL/GenBank/DDBJ whole genome shotgun (WGS) entry which is preliminary data.</text>
</comment>
<dbReference type="OrthoDB" id="10663824at2759"/>
<dbReference type="EMBL" id="PQIB02000015">
    <property type="protein sequence ID" value="RLM65053.1"/>
    <property type="molecule type" value="Genomic_DNA"/>
</dbReference>
<reference evidence="3" key="1">
    <citation type="journal article" date="2019" name="Nat. Commun.">
        <title>The genome of broomcorn millet.</title>
        <authorList>
            <person name="Zou C."/>
            <person name="Miki D."/>
            <person name="Li D."/>
            <person name="Tang Q."/>
            <person name="Xiao L."/>
            <person name="Rajput S."/>
            <person name="Deng P."/>
            <person name="Jia W."/>
            <person name="Huang R."/>
            <person name="Zhang M."/>
            <person name="Sun Y."/>
            <person name="Hu J."/>
            <person name="Fu X."/>
            <person name="Schnable P.S."/>
            <person name="Li F."/>
            <person name="Zhang H."/>
            <person name="Feng B."/>
            <person name="Zhu X."/>
            <person name="Liu R."/>
            <person name="Schnable J.C."/>
            <person name="Zhu J.-K."/>
            <person name="Zhang H."/>
        </authorList>
    </citation>
    <scope>NUCLEOTIDE SEQUENCE [LARGE SCALE GENOMIC DNA]</scope>
</reference>
<evidence type="ECO:0000313" key="2">
    <source>
        <dbReference type="EMBL" id="RLM65053.1"/>
    </source>
</evidence>
<accession>A0A3L6PVH2</accession>
<evidence type="ECO:0000313" key="3">
    <source>
        <dbReference type="Proteomes" id="UP000275267"/>
    </source>
</evidence>
<keyword evidence="3" id="KW-1185">Reference proteome</keyword>
<feature type="region of interest" description="Disordered" evidence="1">
    <location>
        <begin position="1"/>
        <end position="23"/>
    </location>
</feature>
<evidence type="ECO:0000256" key="1">
    <source>
        <dbReference type="SAM" id="MobiDB-lite"/>
    </source>
</evidence>
<sequence length="113" mass="12380">MEENKEALPSAPRGKENDIDLESDAEMSRVDPVAKLGNCGVILVLFETPSGFALFGYDGLKLFQPDAIKGFKAFKDNPDTGVDEDLALMIKECIKPDQKLAVGMPEYKTIIES</sequence>
<name>A0A3L6PVH2_PANMI</name>